<gene>
    <name evidence="3" type="ORF">LCGC14_2055610</name>
</gene>
<dbReference type="AlphaFoldDB" id="A0A0F9H169"/>
<evidence type="ECO:0008006" key="4">
    <source>
        <dbReference type="Google" id="ProtNLM"/>
    </source>
</evidence>
<dbReference type="GO" id="GO:0016226">
    <property type="term" value="P:iron-sulfur cluster assembly"/>
    <property type="evidence" value="ECO:0007669"/>
    <property type="project" value="InterPro"/>
</dbReference>
<name>A0A0F9H169_9ZZZZ</name>
<comment type="caution">
    <text evidence="3">The sequence shown here is derived from an EMBL/GenBank/DDBJ whole genome shotgun (WGS) entry which is preliminary data.</text>
</comment>
<reference evidence="3" key="1">
    <citation type="journal article" date="2015" name="Nature">
        <title>Complex archaea that bridge the gap between prokaryotes and eukaryotes.</title>
        <authorList>
            <person name="Spang A."/>
            <person name="Saw J.H."/>
            <person name="Jorgensen S.L."/>
            <person name="Zaremba-Niedzwiedzka K."/>
            <person name="Martijn J."/>
            <person name="Lind A.E."/>
            <person name="van Eijk R."/>
            <person name="Schleper C."/>
            <person name="Guy L."/>
            <person name="Ettema T.J."/>
        </authorList>
    </citation>
    <scope>NUCLEOTIDE SEQUENCE</scope>
</reference>
<dbReference type="Pfam" id="PF10609">
    <property type="entry name" value="ParA"/>
    <property type="match status" value="1"/>
</dbReference>
<organism evidence="3">
    <name type="scientific">marine sediment metagenome</name>
    <dbReference type="NCBI Taxonomy" id="412755"/>
    <lineage>
        <taxon>unclassified sequences</taxon>
        <taxon>metagenomes</taxon>
        <taxon>ecological metagenomes</taxon>
    </lineage>
</organism>
<dbReference type="InterPro" id="IPR033756">
    <property type="entry name" value="YlxH/NBP35"/>
</dbReference>
<evidence type="ECO:0000256" key="1">
    <source>
        <dbReference type="ARBA" id="ARBA00022741"/>
    </source>
</evidence>
<keyword evidence="2" id="KW-0067">ATP-binding</keyword>
<accession>A0A0F9H169</accession>
<dbReference type="PANTHER" id="PTHR42961">
    <property type="entry name" value="IRON-SULFUR PROTEIN NUBPL"/>
    <property type="match status" value="1"/>
</dbReference>
<dbReference type="GO" id="GO:0005524">
    <property type="term" value="F:ATP binding"/>
    <property type="evidence" value="ECO:0007669"/>
    <property type="project" value="UniProtKB-KW"/>
</dbReference>
<evidence type="ECO:0000313" key="3">
    <source>
        <dbReference type="EMBL" id="KKL75365.1"/>
    </source>
</evidence>
<sequence>MSKAILTLSMKGGVGKTTMSIGLARALQRRGHNVGVLDVDIHGSALPRAIGLVKEPGYETVVGRKLRPVAHEGLQIFSIGLIFSEEDANMWDGTMEEQAVQQVATLVDWDEDQDWLVVDTPPTSGDEVQSLLRHIPNVYGCIIVAQPNDLSILGLAKSLNLLRVTQTPICGILVNMALYTCPHCGETSNPFDSSPLAIQQLAIGHGVPFLGQVPFAVESERAIVMDQVIEKVLGHTPVLLPEEKVAITRHLMDFAVRGP</sequence>
<evidence type="ECO:0000256" key="2">
    <source>
        <dbReference type="ARBA" id="ARBA00022840"/>
    </source>
</evidence>
<dbReference type="EMBL" id="LAZR01024372">
    <property type="protein sequence ID" value="KKL75365.1"/>
    <property type="molecule type" value="Genomic_DNA"/>
</dbReference>
<dbReference type="Gene3D" id="3.40.50.300">
    <property type="entry name" value="P-loop containing nucleotide triphosphate hydrolases"/>
    <property type="match status" value="1"/>
</dbReference>
<dbReference type="PANTHER" id="PTHR42961:SF2">
    <property type="entry name" value="IRON-SULFUR PROTEIN NUBPL"/>
    <property type="match status" value="1"/>
</dbReference>
<protein>
    <recommendedName>
        <fullName evidence="4">AAA domain-containing protein</fullName>
    </recommendedName>
</protein>
<keyword evidence="1" id="KW-0547">Nucleotide-binding</keyword>
<dbReference type="InterPro" id="IPR027417">
    <property type="entry name" value="P-loop_NTPase"/>
</dbReference>
<proteinExistence type="predicted"/>
<dbReference type="InterPro" id="IPR044304">
    <property type="entry name" value="NUBPL-like"/>
</dbReference>
<dbReference type="SUPFAM" id="SSF52540">
    <property type="entry name" value="P-loop containing nucleoside triphosphate hydrolases"/>
    <property type="match status" value="1"/>
</dbReference>
<dbReference type="GO" id="GO:0051539">
    <property type="term" value="F:4 iron, 4 sulfur cluster binding"/>
    <property type="evidence" value="ECO:0007669"/>
    <property type="project" value="TreeGrafter"/>
</dbReference>